<name>A0A9D1ZJ60_9BACE</name>
<proteinExistence type="predicted"/>
<gene>
    <name evidence="1" type="ORF">H9824_08580</name>
</gene>
<comment type="caution">
    <text evidence="1">The sequence shown here is derived from an EMBL/GenBank/DDBJ whole genome shotgun (WGS) entry which is preliminary data.</text>
</comment>
<dbReference type="EMBL" id="DXCV01000056">
    <property type="protein sequence ID" value="HIY88743.1"/>
    <property type="molecule type" value="Genomic_DNA"/>
</dbReference>
<protein>
    <submittedName>
        <fullName evidence="1">Uncharacterized protein</fullName>
    </submittedName>
</protein>
<dbReference type="AlphaFoldDB" id="A0A9D1ZJ60"/>
<organism evidence="1 2">
    <name type="scientific">Candidatus Bacteroides pullicola</name>
    <dbReference type="NCBI Taxonomy" id="2838475"/>
    <lineage>
        <taxon>Bacteria</taxon>
        <taxon>Pseudomonadati</taxon>
        <taxon>Bacteroidota</taxon>
        <taxon>Bacteroidia</taxon>
        <taxon>Bacteroidales</taxon>
        <taxon>Bacteroidaceae</taxon>
        <taxon>Bacteroides</taxon>
    </lineage>
</organism>
<reference evidence="1" key="1">
    <citation type="journal article" date="2021" name="PeerJ">
        <title>Extensive microbial diversity within the chicken gut microbiome revealed by metagenomics and culture.</title>
        <authorList>
            <person name="Gilroy R."/>
            <person name="Ravi A."/>
            <person name="Getino M."/>
            <person name="Pursley I."/>
            <person name="Horton D.L."/>
            <person name="Alikhan N.F."/>
            <person name="Baker D."/>
            <person name="Gharbi K."/>
            <person name="Hall N."/>
            <person name="Watson M."/>
            <person name="Adriaenssens E.M."/>
            <person name="Foster-Nyarko E."/>
            <person name="Jarju S."/>
            <person name="Secka A."/>
            <person name="Antonio M."/>
            <person name="Oren A."/>
            <person name="Chaudhuri R.R."/>
            <person name="La Ragione R."/>
            <person name="Hildebrand F."/>
            <person name="Pallen M.J."/>
        </authorList>
    </citation>
    <scope>NUCLEOTIDE SEQUENCE</scope>
    <source>
        <strain evidence="1">Gambia2-208</strain>
    </source>
</reference>
<sequence length="214" mass="25282">MQNVVDQVIRNAFRDLIEMEQETGNIKLIYPQLRNGNKRQSEQEFKQLFIDHFCRTAKGLKYSVETPTQKRYSSENGRLVEKEDGESGRIDMCIYQRIEDKWQRLHMLELKAHNVKEEKVRNDLTKLIKDAEIDKYCKESYFIQILYSADKGTLNSLQKKYKSYIEGMDALLPPPGKEIIIYLLFAHGVDKGKEPCYCRFNLKDGLNNWEFQKI</sequence>
<dbReference type="Proteomes" id="UP000886851">
    <property type="component" value="Unassembled WGS sequence"/>
</dbReference>
<accession>A0A9D1ZJ60</accession>
<evidence type="ECO:0000313" key="1">
    <source>
        <dbReference type="EMBL" id="HIY88743.1"/>
    </source>
</evidence>
<reference evidence="1" key="2">
    <citation type="submission" date="2021-04" db="EMBL/GenBank/DDBJ databases">
        <authorList>
            <person name="Gilroy R."/>
        </authorList>
    </citation>
    <scope>NUCLEOTIDE SEQUENCE</scope>
    <source>
        <strain evidence="1">Gambia2-208</strain>
    </source>
</reference>
<evidence type="ECO:0000313" key="2">
    <source>
        <dbReference type="Proteomes" id="UP000886851"/>
    </source>
</evidence>